<dbReference type="GO" id="GO:0005739">
    <property type="term" value="C:mitochondrion"/>
    <property type="evidence" value="ECO:0007669"/>
    <property type="project" value="TreeGrafter"/>
</dbReference>
<dbReference type="SUPFAM" id="SSF47323">
    <property type="entry name" value="Anticodon-binding domain of a subclass of class I aminoacyl-tRNA synthetases"/>
    <property type="match status" value="1"/>
</dbReference>
<evidence type="ECO:0000256" key="6">
    <source>
        <dbReference type="ARBA" id="ARBA00022917"/>
    </source>
</evidence>
<keyword evidence="5 10" id="KW-0067">ATP-binding</keyword>
<dbReference type="SUPFAM" id="SSF55190">
    <property type="entry name" value="Arginyl-tRNA synthetase (ArgRS), N-terminal 'additional' domain"/>
    <property type="match status" value="1"/>
</dbReference>
<dbReference type="GO" id="GO:0032543">
    <property type="term" value="P:mitochondrial translation"/>
    <property type="evidence" value="ECO:0007669"/>
    <property type="project" value="TreeGrafter"/>
</dbReference>
<dbReference type="Gene3D" id="3.40.50.620">
    <property type="entry name" value="HUPs"/>
    <property type="match status" value="1"/>
</dbReference>
<evidence type="ECO:0000313" key="12">
    <source>
        <dbReference type="EMBL" id="CAE6462815.1"/>
    </source>
</evidence>
<dbReference type="InterPro" id="IPR008909">
    <property type="entry name" value="DALR_anticod-bd"/>
</dbReference>
<dbReference type="InterPro" id="IPR036695">
    <property type="entry name" value="Arg-tRNA-synth_N_sf"/>
</dbReference>
<sequence>MSTETPAPSQAGSFNLPSVPGTEPSRAVLDAFRISIALQVHRALPQLTVEQVYPGVLYGVKGVDFTVAMARFRLGGKPDDWAKKVIDSFQADEYVESATQLNGFVNFRLNTKTLTNKVLAQVDALTNHTEDKQPQYGSNSSGAGKTIIVGKQSQAFSFTLIEIRIEYSSPNIAKQFHVGNLRSTIIGGFLANVYKANGWNVLSMNYLGDWGKQFGMIAVGFAKYGSEEALARDAIKHLYEVYVKINADAKDDESVHDAARAYFKQMEDGEESALQNWRRWRDLSIEKYKEEYARLNIAFDVYSGESQVEADTVKTSLDKLKEMGLISESKGAQVIDLEGFKLGKAVIQKQDGTSLYLTRDIAAAIERYEKYKFDRMIYVIASQQDLHCAQFFKTLELMEYPWAKTLEHVNFGMVLGMSTRKGTAVFLDDVIREAASVMKEKMMSNEEKYSAIEDPEAVAQEIGLTAIKIQDMAAKRINNYSFNWSRMTSFEGDTGPYLQYAHVRLSSISRKNPELLPLPAAEKIQTDLLTEPQAREMVFLLASYPDVVRVACEKNEPSGVVTFAMRLSHAISSAWDQLPVKGLAEDKIEVARARLWLFLSARDVLGAAMRLLSIRPLERM</sequence>
<evidence type="ECO:0000256" key="9">
    <source>
        <dbReference type="ARBA" id="ARBA00049339"/>
    </source>
</evidence>
<dbReference type="InterPro" id="IPR014729">
    <property type="entry name" value="Rossmann-like_a/b/a_fold"/>
</dbReference>
<evidence type="ECO:0000313" key="13">
    <source>
        <dbReference type="Proteomes" id="UP000663850"/>
    </source>
</evidence>
<evidence type="ECO:0000256" key="1">
    <source>
        <dbReference type="ARBA" id="ARBA00005594"/>
    </source>
</evidence>
<evidence type="ECO:0000256" key="7">
    <source>
        <dbReference type="ARBA" id="ARBA00023146"/>
    </source>
</evidence>
<keyword evidence="6 10" id="KW-0648">Protein biosynthesis</keyword>
<feature type="domain" description="DALR anticodon binding" evidence="11">
    <location>
        <begin position="498"/>
        <end position="620"/>
    </location>
</feature>
<dbReference type="PANTHER" id="PTHR11956:SF11">
    <property type="entry name" value="ARGININE--TRNA LIGASE, MITOCHONDRIAL-RELATED"/>
    <property type="match status" value="1"/>
</dbReference>
<dbReference type="GO" id="GO:0004814">
    <property type="term" value="F:arginine-tRNA ligase activity"/>
    <property type="evidence" value="ECO:0007669"/>
    <property type="project" value="UniProtKB-EC"/>
</dbReference>
<dbReference type="InterPro" id="IPR035684">
    <property type="entry name" value="ArgRS_core"/>
</dbReference>
<evidence type="ECO:0000256" key="8">
    <source>
        <dbReference type="ARBA" id="ARBA00033033"/>
    </source>
</evidence>
<dbReference type="Pfam" id="PF05746">
    <property type="entry name" value="DALR_1"/>
    <property type="match status" value="1"/>
</dbReference>
<dbReference type="Pfam" id="PF00750">
    <property type="entry name" value="tRNA-synt_1d"/>
    <property type="match status" value="1"/>
</dbReference>
<dbReference type="PANTHER" id="PTHR11956">
    <property type="entry name" value="ARGINYL-TRNA SYNTHETASE"/>
    <property type="match status" value="1"/>
</dbReference>
<dbReference type="EC" id="6.1.1.19" evidence="2"/>
<dbReference type="FunFam" id="1.10.730.10:FF:000006">
    <property type="entry name" value="Arginyl-tRNA synthetase 2, mitochondrial"/>
    <property type="match status" value="1"/>
</dbReference>
<dbReference type="InterPro" id="IPR009080">
    <property type="entry name" value="tRNAsynth_Ia_anticodon-bd"/>
</dbReference>
<comment type="caution">
    <text evidence="12">The sequence shown here is derived from an EMBL/GenBank/DDBJ whole genome shotgun (WGS) entry which is preliminary data.</text>
</comment>
<reference evidence="12" key="1">
    <citation type="submission" date="2021-01" db="EMBL/GenBank/DDBJ databases">
        <authorList>
            <person name="Kaushik A."/>
        </authorList>
    </citation>
    <scope>NUCLEOTIDE SEQUENCE</scope>
    <source>
        <strain evidence="12">Type strain: AG8-Rh-89/</strain>
    </source>
</reference>
<protein>
    <recommendedName>
        <fullName evidence="2">arginine--tRNA ligase</fullName>
        <ecNumber evidence="2">6.1.1.19</ecNumber>
    </recommendedName>
    <alternativeName>
        <fullName evidence="8">Arginyl-tRNA synthetase</fullName>
    </alternativeName>
</protein>
<comment type="similarity">
    <text evidence="1 10">Belongs to the class-I aminoacyl-tRNA synthetase family.</text>
</comment>
<gene>
    <name evidence="12" type="ORF">RDB_LOCUS53240</name>
</gene>
<comment type="catalytic activity">
    <reaction evidence="9">
        <text>tRNA(Arg) + L-arginine + ATP = L-arginyl-tRNA(Arg) + AMP + diphosphate</text>
        <dbReference type="Rhea" id="RHEA:20301"/>
        <dbReference type="Rhea" id="RHEA-COMP:9658"/>
        <dbReference type="Rhea" id="RHEA-COMP:9673"/>
        <dbReference type="ChEBI" id="CHEBI:30616"/>
        <dbReference type="ChEBI" id="CHEBI:32682"/>
        <dbReference type="ChEBI" id="CHEBI:33019"/>
        <dbReference type="ChEBI" id="CHEBI:78442"/>
        <dbReference type="ChEBI" id="CHEBI:78513"/>
        <dbReference type="ChEBI" id="CHEBI:456215"/>
        <dbReference type="EC" id="6.1.1.19"/>
    </reaction>
</comment>
<organism evidence="12 13">
    <name type="scientific">Rhizoctonia solani</name>
    <dbReference type="NCBI Taxonomy" id="456999"/>
    <lineage>
        <taxon>Eukaryota</taxon>
        <taxon>Fungi</taxon>
        <taxon>Dikarya</taxon>
        <taxon>Basidiomycota</taxon>
        <taxon>Agaricomycotina</taxon>
        <taxon>Agaricomycetes</taxon>
        <taxon>Cantharellales</taxon>
        <taxon>Ceratobasidiaceae</taxon>
        <taxon>Rhizoctonia</taxon>
    </lineage>
</organism>
<dbReference type="Gene3D" id="3.30.1360.70">
    <property type="entry name" value="Arginyl tRNA synthetase N-terminal domain"/>
    <property type="match status" value="1"/>
</dbReference>
<dbReference type="PRINTS" id="PR01038">
    <property type="entry name" value="TRNASYNTHARG"/>
</dbReference>
<evidence type="ECO:0000256" key="2">
    <source>
        <dbReference type="ARBA" id="ARBA00012837"/>
    </source>
</evidence>
<dbReference type="Proteomes" id="UP000663850">
    <property type="component" value="Unassembled WGS sequence"/>
</dbReference>
<name>A0A8H3GN25_9AGAM</name>
<dbReference type="SMART" id="SM00836">
    <property type="entry name" value="DALR_1"/>
    <property type="match status" value="1"/>
</dbReference>
<dbReference type="SUPFAM" id="SSF52374">
    <property type="entry name" value="Nucleotidylyl transferase"/>
    <property type="match status" value="1"/>
</dbReference>
<evidence type="ECO:0000256" key="4">
    <source>
        <dbReference type="ARBA" id="ARBA00022741"/>
    </source>
</evidence>
<dbReference type="GO" id="GO:0005524">
    <property type="term" value="F:ATP binding"/>
    <property type="evidence" value="ECO:0007669"/>
    <property type="project" value="UniProtKB-KW"/>
</dbReference>
<dbReference type="InterPro" id="IPR001278">
    <property type="entry name" value="Arg-tRNA-ligase"/>
</dbReference>
<dbReference type="AlphaFoldDB" id="A0A8H3GN25"/>
<keyword evidence="3 10" id="KW-0436">Ligase</keyword>
<accession>A0A8H3GN25</accession>
<dbReference type="FunFam" id="3.40.50.620:FF:000058">
    <property type="entry name" value="Mitochondrial arginyl-tRNA synthetase"/>
    <property type="match status" value="1"/>
</dbReference>
<dbReference type="CDD" id="cd07956">
    <property type="entry name" value="Anticodon_Ia_Arg"/>
    <property type="match status" value="1"/>
</dbReference>
<dbReference type="GO" id="GO:0006420">
    <property type="term" value="P:arginyl-tRNA aminoacylation"/>
    <property type="evidence" value="ECO:0007669"/>
    <property type="project" value="InterPro"/>
</dbReference>
<keyword evidence="7 10" id="KW-0030">Aminoacyl-tRNA synthetase</keyword>
<evidence type="ECO:0000256" key="5">
    <source>
        <dbReference type="ARBA" id="ARBA00022840"/>
    </source>
</evidence>
<dbReference type="PROSITE" id="PS00178">
    <property type="entry name" value="AA_TRNA_LIGASE_I"/>
    <property type="match status" value="1"/>
</dbReference>
<evidence type="ECO:0000256" key="3">
    <source>
        <dbReference type="ARBA" id="ARBA00022598"/>
    </source>
</evidence>
<dbReference type="NCBIfam" id="TIGR00456">
    <property type="entry name" value="argS"/>
    <property type="match status" value="1"/>
</dbReference>
<dbReference type="InterPro" id="IPR001412">
    <property type="entry name" value="aa-tRNA-synth_I_CS"/>
</dbReference>
<evidence type="ECO:0000259" key="11">
    <source>
        <dbReference type="SMART" id="SM00836"/>
    </source>
</evidence>
<keyword evidence="4 10" id="KW-0547">Nucleotide-binding</keyword>
<dbReference type="CDD" id="cd00671">
    <property type="entry name" value="ArgRS_core"/>
    <property type="match status" value="1"/>
</dbReference>
<proteinExistence type="inferred from homology"/>
<dbReference type="Gene3D" id="1.10.730.10">
    <property type="entry name" value="Isoleucyl-tRNA Synthetase, Domain 1"/>
    <property type="match status" value="1"/>
</dbReference>
<evidence type="ECO:0000256" key="10">
    <source>
        <dbReference type="RuleBase" id="RU363038"/>
    </source>
</evidence>
<dbReference type="EMBL" id="CAJMWZ010002799">
    <property type="protein sequence ID" value="CAE6462815.1"/>
    <property type="molecule type" value="Genomic_DNA"/>
</dbReference>